<dbReference type="InterPro" id="IPR011990">
    <property type="entry name" value="TPR-like_helical_dom_sf"/>
</dbReference>
<comment type="caution">
    <text evidence="1">The sequence shown here is derived from an EMBL/GenBank/DDBJ whole genome shotgun (WGS) entry which is preliminary data.</text>
</comment>
<reference evidence="1 3" key="1">
    <citation type="journal article" date="2016" name="Mol. Biol. Evol.">
        <title>Genome-Wide Survey of Gut Fungi (Harpellales) Reveals the First Horizontally Transferred Ubiquitin Gene from a Mosquito Host.</title>
        <authorList>
            <person name="Wang Y."/>
            <person name="White M.M."/>
            <person name="Kvist S."/>
            <person name="Moncalvo J.M."/>
        </authorList>
    </citation>
    <scope>NUCLEOTIDE SEQUENCE [LARGE SCALE GENOMIC DNA]</scope>
    <source>
        <strain evidence="1 3">ALG-7-W6</strain>
    </source>
</reference>
<evidence type="ECO:0000313" key="2">
    <source>
        <dbReference type="EMBL" id="OLY78603.1"/>
    </source>
</evidence>
<accession>A0A1R0GNL6</accession>
<dbReference type="Gene3D" id="1.25.40.10">
    <property type="entry name" value="Tetratricopeptide repeat domain"/>
    <property type="match status" value="1"/>
</dbReference>
<organism evidence="1 3">
    <name type="scientific">Smittium mucronatum</name>
    <dbReference type="NCBI Taxonomy" id="133383"/>
    <lineage>
        <taxon>Eukaryota</taxon>
        <taxon>Fungi</taxon>
        <taxon>Fungi incertae sedis</taxon>
        <taxon>Zoopagomycota</taxon>
        <taxon>Kickxellomycotina</taxon>
        <taxon>Harpellomycetes</taxon>
        <taxon>Harpellales</taxon>
        <taxon>Legeriomycetaceae</taxon>
        <taxon>Smittium</taxon>
    </lineage>
</organism>
<gene>
    <name evidence="2" type="ORF">AYI68_g7339</name>
    <name evidence="1" type="ORF">AYI68_g7479</name>
</gene>
<dbReference type="Proteomes" id="UP000187455">
    <property type="component" value="Unassembled WGS sequence"/>
</dbReference>
<name>A0A1R0GNL6_9FUNG</name>
<keyword evidence="3" id="KW-1185">Reference proteome</keyword>
<dbReference type="EMBL" id="LSSL01006352">
    <property type="protein sequence ID" value="OLY78468.1"/>
    <property type="molecule type" value="Genomic_DNA"/>
</dbReference>
<evidence type="ECO:0008006" key="4">
    <source>
        <dbReference type="Google" id="ProtNLM"/>
    </source>
</evidence>
<proteinExistence type="predicted"/>
<reference evidence="1" key="2">
    <citation type="submission" date="2017-01" db="EMBL/GenBank/DDBJ databases">
        <authorList>
            <person name="Mah S.A."/>
            <person name="Swanson W.J."/>
            <person name="Moy G.W."/>
            <person name="Vacquier V.D."/>
        </authorList>
    </citation>
    <scope>NUCLEOTIDE SEQUENCE</scope>
    <source>
        <strain evidence="1">ALG-7-W6</strain>
    </source>
</reference>
<dbReference type="AlphaFoldDB" id="A0A1R0GNL6"/>
<sequence>MFTFEKTRKFFKVICQNSSKDLKISLKTKGKVPTHFIRTPALLPNSFFYPAISIDKYHGPRRPRKYIISHILPDLVLFNSRKLRHYSNFSRSKIKSCHYSNDLQEVRTFLFSVSKKSPSFPKIQVHNYSSNSSPKDLESLELQNPWEYIESIILKKLNSLKNQQDAPVDLSNLKFLSFSDFETLISLLSGISPINYKKRLRDLNRFIIDLKFTPSPFIPKNPNSSKNLDPKTNPQTSLNNMINTYRIWTACSSLELLDEIDPYKESQYSTFINQQHCKKSLQKLYYKGYHSHNVALCLNAIIYNTEGFLISKKHKILFYNRFLSDNSIGFYHLILLAKDLFNQIENFKLDTLVYKYPNISFDQNSHFFKNALVEYSHSFNHHITISSSIKELLLHKHKINNILLENLDSLPSKSSSKKSQKPYNQESDHNNLFFSDVESKAILRGLILLCRYGHLNDSIDLFFQCQNLFNRSSALNYYNHLIFRFSMNNDFFSVSQILYKMRLYNLHPDIVTWNSILKGMLENRRSRQAYLLLNKINTINNIPISFTIPQLSGPIIPLTTQDSRNNIATKSFDFLRQLSSWKFSLGRTKITLGLHREISWHIESLKLLSNSVVPNKVTHSIIIGGLKKLHLYQLLFEYRKSIVYENQLTNYQKSSLDLILARLPLISQKISELQPLTSDVNFGATNRNLILINSLIGYYQSGNLLAAGNLLLKTPHLVDEYTLIPLLKVLVKYTNQYYDDSVFHLVYDVVSDLTLSIPNWDTLISKNLNFTPTLEPDSHLSLESNNSLYHNTAINLIRSITRIPLHTKLLFSQLVSKNPFYLSQMILIQFKVLGFHHTLVFIKSLFSSPHIPYISFNTTCLNILIFNVAKLNPELSIEFFYATDFENSLNTQIDDHDIKQDSVGYAFSSHAKEFGKNVQNIVPSLDFSNYLDSTFNIDQHDCSEKDEIDIELLQSVADLIRENKPQDAIPNKITLNILLNHLRTDLESHTTTQLVNYFNNRYGVN</sequence>
<evidence type="ECO:0000313" key="3">
    <source>
        <dbReference type="Proteomes" id="UP000187455"/>
    </source>
</evidence>
<dbReference type="OrthoDB" id="5768122at2759"/>
<protein>
    <recommendedName>
        <fullName evidence="4">Pentatricopeptide repeat-containing protein</fullName>
    </recommendedName>
</protein>
<dbReference type="EMBL" id="LSSL01005964">
    <property type="protein sequence ID" value="OLY78603.1"/>
    <property type="molecule type" value="Genomic_DNA"/>
</dbReference>
<evidence type="ECO:0000313" key="1">
    <source>
        <dbReference type="EMBL" id="OLY78468.1"/>
    </source>
</evidence>